<dbReference type="Proteomes" id="UP000033033">
    <property type="component" value="Chromosome"/>
</dbReference>
<feature type="compositionally biased region" description="Acidic residues" evidence="1">
    <location>
        <begin position="13"/>
        <end position="25"/>
    </location>
</feature>
<gene>
    <name evidence="3" type="ORF">MSBRM_2503</name>
</gene>
<dbReference type="PANTHER" id="PTHR12196:SF2">
    <property type="entry name" value="DIPHTHINE--AMMONIA LIGASE"/>
    <property type="match status" value="1"/>
</dbReference>
<dbReference type="PATRIC" id="fig|1434108.4.peg.3210"/>
<organism evidence="3 4">
    <name type="scientific">Methanosarcina barkeri MS</name>
    <dbReference type="NCBI Taxonomy" id="1434108"/>
    <lineage>
        <taxon>Archaea</taxon>
        <taxon>Methanobacteriati</taxon>
        <taxon>Methanobacteriota</taxon>
        <taxon>Stenosarchaea group</taxon>
        <taxon>Methanomicrobia</taxon>
        <taxon>Methanosarcinales</taxon>
        <taxon>Methanosarcinaceae</taxon>
        <taxon>Methanosarcina</taxon>
    </lineage>
</organism>
<dbReference type="PIRSF" id="PIRSF039123">
    <property type="entry name" value="Diphthamide_synthase"/>
    <property type="match status" value="1"/>
</dbReference>
<dbReference type="GeneID" id="24845804"/>
<reference evidence="3 4" key="1">
    <citation type="submission" date="2014-07" db="EMBL/GenBank/DDBJ databases">
        <title>Methanogenic archaea and the global carbon cycle.</title>
        <authorList>
            <person name="Henriksen J.R."/>
            <person name="Luke J."/>
            <person name="Reinhart S."/>
            <person name="Benedict M.N."/>
            <person name="Youngblut N.D."/>
            <person name="Metcalf M.E."/>
            <person name="Whitaker R.J."/>
            <person name="Metcalf W.W."/>
        </authorList>
    </citation>
    <scope>NUCLEOTIDE SEQUENCE [LARGE SCALE GENOMIC DNA]</scope>
    <source>
        <strain evidence="3 4">MS</strain>
    </source>
</reference>
<proteinExistence type="predicted"/>
<dbReference type="GO" id="GO:0017178">
    <property type="term" value="F:diphthine-ammonia ligase activity"/>
    <property type="evidence" value="ECO:0007669"/>
    <property type="project" value="TreeGrafter"/>
</dbReference>
<dbReference type="KEGG" id="mby:MSBRM_2503"/>
<evidence type="ECO:0000313" key="4">
    <source>
        <dbReference type="Proteomes" id="UP000033033"/>
    </source>
</evidence>
<dbReference type="InterPro" id="IPR014729">
    <property type="entry name" value="Rossmann-like_a/b/a_fold"/>
</dbReference>
<dbReference type="PANTHER" id="PTHR12196">
    <property type="entry name" value="DOMAIN OF UNKNOWN FUNCTION 71 DUF71 -CONTAINING PROTEIN"/>
    <property type="match status" value="1"/>
</dbReference>
<dbReference type="NCBIfam" id="TIGR00290">
    <property type="entry name" value="MJ0570_dom"/>
    <property type="match status" value="1"/>
</dbReference>
<dbReference type="GO" id="GO:0017183">
    <property type="term" value="P:protein histidyl modification to diphthamide"/>
    <property type="evidence" value="ECO:0007669"/>
    <property type="project" value="TreeGrafter"/>
</dbReference>
<dbReference type="Gene3D" id="3.40.50.620">
    <property type="entry name" value="HUPs"/>
    <property type="match status" value="1"/>
</dbReference>
<keyword evidence="4" id="KW-1185">Reference proteome</keyword>
<dbReference type="AlphaFoldDB" id="A0A0E3LNW9"/>
<dbReference type="Pfam" id="PF01902">
    <property type="entry name" value="Diphthami_syn_2"/>
    <property type="match status" value="1"/>
</dbReference>
<name>A0A0E3LNW9_METBA</name>
<feature type="domain" description="Diphthamide synthase" evidence="2">
    <location>
        <begin position="39"/>
        <end position="250"/>
    </location>
</feature>
<accession>A0A0E3LNW9</accession>
<dbReference type="Gene3D" id="3.90.1490.10">
    <property type="entry name" value="putative n-type atp pyrophosphatase, domain 2"/>
    <property type="match status" value="1"/>
</dbReference>
<dbReference type="InterPro" id="IPR002761">
    <property type="entry name" value="Diphthami_syn_dom"/>
</dbReference>
<dbReference type="InterPro" id="IPR030662">
    <property type="entry name" value="DPH6/MJ0570"/>
</dbReference>
<dbReference type="RefSeq" id="WP_176722079.1">
    <property type="nucleotide sequence ID" value="NZ_CP009528.1"/>
</dbReference>
<protein>
    <recommendedName>
        <fullName evidence="2">Diphthamide synthase domain-containing protein</fullName>
    </recommendedName>
</protein>
<dbReference type="CDD" id="cd01994">
    <property type="entry name" value="AANH_PF0828-like"/>
    <property type="match status" value="1"/>
</dbReference>
<feature type="region of interest" description="Disordered" evidence="1">
    <location>
        <begin position="1"/>
        <end position="28"/>
    </location>
</feature>
<dbReference type="EMBL" id="CP009528">
    <property type="protein sequence ID" value="AKB55501.1"/>
    <property type="molecule type" value="Genomic_DNA"/>
</dbReference>
<sequence>MSTNPTSIKNDESEIDESEIDESEIDESKIDESKIDKGRVVVSWTGGKDGCFACYRAISKGFEVSHLLNFREIQRRGSHDISPDLVYAQAEALGIPLIHKDFVSYEQEFKKVVRNLRDSGEKIDGAVFGHIDTHKNLVDRICGELGLELIMPLWQRNSEQIINDLIDSGFEAILLSVKADLLGKEWLGRKINENFIRDLKNHNPSIDPCGENGEFHTFVTDGPLFKNKIKVMESEMVLRGGYWFLEISKFNVEKK</sequence>
<evidence type="ECO:0000256" key="1">
    <source>
        <dbReference type="SAM" id="MobiDB-lite"/>
    </source>
</evidence>
<dbReference type="HOGENOM" id="CLU_010289_1_0_2"/>
<evidence type="ECO:0000259" key="2">
    <source>
        <dbReference type="Pfam" id="PF01902"/>
    </source>
</evidence>
<evidence type="ECO:0000313" key="3">
    <source>
        <dbReference type="EMBL" id="AKB55501.1"/>
    </source>
</evidence>
<dbReference type="SUPFAM" id="SSF52402">
    <property type="entry name" value="Adenine nucleotide alpha hydrolases-like"/>
    <property type="match status" value="1"/>
</dbReference>
<dbReference type="STRING" id="1434108.MSBRM_2503"/>